<dbReference type="Pfam" id="PF00501">
    <property type="entry name" value="AMP-binding"/>
    <property type="match status" value="1"/>
</dbReference>
<protein>
    <recommendedName>
        <fullName evidence="3">AMP-dependent synthetase/ligase domain-containing protein</fullName>
    </recommendedName>
</protein>
<comment type="similarity">
    <text evidence="1">Belongs to the ATP-dependent AMP-binding enzyme family.</text>
</comment>
<accession>A0ABR3G8X8</accession>
<dbReference type="InterPro" id="IPR020845">
    <property type="entry name" value="AMP-binding_CS"/>
</dbReference>
<keyword evidence="5" id="KW-1185">Reference proteome</keyword>
<comment type="caution">
    <text evidence="4">The sequence shown here is derived from an EMBL/GenBank/DDBJ whole genome shotgun (WGS) entry which is preliminary data.</text>
</comment>
<dbReference type="EMBL" id="JBBBZM010000180">
    <property type="protein sequence ID" value="KAL0632230.1"/>
    <property type="molecule type" value="Genomic_DNA"/>
</dbReference>
<name>A0ABR3G8X8_9PEZI</name>
<gene>
    <name evidence="4" type="ORF">Q9L58_008902</name>
</gene>
<evidence type="ECO:0000313" key="4">
    <source>
        <dbReference type="EMBL" id="KAL0632230.1"/>
    </source>
</evidence>
<dbReference type="SUPFAM" id="SSF56801">
    <property type="entry name" value="Acetyl-CoA synthetase-like"/>
    <property type="match status" value="1"/>
</dbReference>
<evidence type="ECO:0000259" key="3">
    <source>
        <dbReference type="Pfam" id="PF00501"/>
    </source>
</evidence>
<evidence type="ECO:0000256" key="2">
    <source>
        <dbReference type="ARBA" id="ARBA00022598"/>
    </source>
</evidence>
<keyword evidence="2" id="KW-0436">Ligase</keyword>
<dbReference type="PROSITE" id="PS00455">
    <property type="entry name" value="AMP_BINDING"/>
    <property type="match status" value="1"/>
</dbReference>
<dbReference type="PANTHER" id="PTHR24096">
    <property type="entry name" value="LONG-CHAIN-FATTY-ACID--COA LIGASE"/>
    <property type="match status" value="1"/>
</dbReference>
<dbReference type="PANTHER" id="PTHR24096:SF149">
    <property type="entry name" value="AMP-BINDING DOMAIN-CONTAINING PROTEIN-RELATED"/>
    <property type="match status" value="1"/>
</dbReference>
<evidence type="ECO:0000313" key="5">
    <source>
        <dbReference type="Proteomes" id="UP001447188"/>
    </source>
</evidence>
<dbReference type="InterPro" id="IPR000873">
    <property type="entry name" value="AMP-dep_synth/lig_dom"/>
</dbReference>
<proteinExistence type="inferred from homology"/>
<sequence>MPSTSTHPPVTVPDKDLFSFLFERDHKPTNQIDTPSITWGTLWACGVITPANPAYTAEELTFQLKDSGAKALVTLAELLPTAIKAADAAGISRDRIILLGDQKSPGFKHWRDIFDPSTSVKWRRTKITPDKDIAFLVYSSGTTGLPKGVMLSHRNIVANVVSCLDTARRL</sequence>
<reference evidence="4 5" key="1">
    <citation type="submission" date="2024-02" db="EMBL/GenBank/DDBJ databases">
        <title>Discinaceae phylogenomics.</title>
        <authorList>
            <person name="Dirks A.C."/>
            <person name="James T.Y."/>
        </authorList>
    </citation>
    <scope>NUCLEOTIDE SEQUENCE [LARGE SCALE GENOMIC DNA]</scope>
    <source>
        <strain evidence="4 5">ACD0624</strain>
    </source>
</reference>
<organism evidence="4 5">
    <name type="scientific">Discina gigas</name>
    <dbReference type="NCBI Taxonomy" id="1032678"/>
    <lineage>
        <taxon>Eukaryota</taxon>
        <taxon>Fungi</taxon>
        <taxon>Dikarya</taxon>
        <taxon>Ascomycota</taxon>
        <taxon>Pezizomycotina</taxon>
        <taxon>Pezizomycetes</taxon>
        <taxon>Pezizales</taxon>
        <taxon>Discinaceae</taxon>
        <taxon>Discina</taxon>
    </lineage>
</organism>
<dbReference type="Gene3D" id="3.40.50.980">
    <property type="match status" value="2"/>
</dbReference>
<dbReference type="Proteomes" id="UP001447188">
    <property type="component" value="Unassembled WGS sequence"/>
</dbReference>
<feature type="domain" description="AMP-dependent synthetase/ligase" evidence="3">
    <location>
        <begin position="37"/>
        <end position="163"/>
    </location>
</feature>
<evidence type="ECO:0000256" key="1">
    <source>
        <dbReference type="ARBA" id="ARBA00006432"/>
    </source>
</evidence>